<dbReference type="Proteomes" id="UP000002630">
    <property type="component" value="Linkage Group LG16"/>
</dbReference>
<evidence type="ECO:0000313" key="2">
    <source>
        <dbReference type="EMBL" id="CBN80397.1"/>
    </source>
</evidence>
<dbReference type="AlphaFoldDB" id="D8LPC6"/>
<accession>D8LPC6</accession>
<proteinExistence type="predicted"/>
<reference evidence="2 3" key="1">
    <citation type="journal article" date="2010" name="Nature">
        <title>The Ectocarpus genome and the independent evolution of multicellularity in brown algae.</title>
        <authorList>
            <person name="Cock J.M."/>
            <person name="Sterck L."/>
            <person name="Rouze P."/>
            <person name="Scornet D."/>
            <person name="Allen A.E."/>
            <person name="Amoutzias G."/>
            <person name="Anthouard V."/>
            <person name="Artiguenave F."/>
            <person name="Aury J.M."/>
            <person name="Badger J.H."/>
            <person name="Beszteri B."/>
            <person name="Billiau K."/>
            <person name="Bonnet E."/>
            <person name="Bothwell J.H."/>
            <person name="Bowler C."/>
            <person name="Boyen C."/>
            <person name="Brownlee C."/>
            <person name="Carrano C.J."/>
            <person name="Charrier B."/>
            <person name="Cho G.Y."/>
            <person name="Coelho S.M."/>
            <person name="Collen J."/>
            <person name="Corre E."/>
            <person name="Da Silva C."/>
            <person name="Delage L."/>
            <person name="Delaroque N."/>
            <person name="Dittami S.M."/>
            <person name="Doulbeau S."/>
            <person name="Elias M."/>
            <person name="Farnham G."/>
            <person name="Gachon C.M."/>
            <person name="Gschloessl B."/>
            <person name="Heesch S."/>
            <person name="Jabbari K."/>
            <person name="Jubin C."/>
            <person name="Kawai H."/>
            <person name="Kimura K."/>
            <person name="Kloareg B."/>
            <person name="Kupper F.C."/>
            <person name="Lang D."/>
            <person name="Le Bail A."/>
            <person name="Leblanc C."/>
            <person name="Lerouge P."/>
            <person name="Lohr M."/>
            <person name="Lopez P.J."/>
            <person name="Martens C."/>
            <person name="Maumus F."/>
            <person name="Michel G."/>
            <person name="Miranda-Saavedra D."/>
            <person name="Morales J."/>
            <person name="Moreau H."/>
            <person name="Motomura T."/>
            <person name="Nagasato C."/>
            <person name="Napoli C.A."/>
            <person name="Nelson D.R."/>
            <person name="Nyvall-Collen P."/>
            <person name="Peters A.F."/>
            <person name="Pommier C."/>
            <person name="Potin P."/>
            <person name="Poulain J."/>
            <person name="Quesneville H."/>
            <person name="Read B."/>
            <person name="Rensing S.A."/>
            <person name="Ritter A."/>
            <person name="Rousvoal S."/>
            <person name="Samanta M."/>
            <person name="Samson G."/>
            <person name="Schroeder D.C."/>
            <person name="Segurens B."/>
            <person name="Strittmatter M."/>
            <person name="Tonon T."/>
            <person name="Tregear J.W."/>
            <person name="Valentin K."/>
            <person name="von Dassow P."/>
            <person name="Yamagishi T."/>
            <person name="Van de Peer Y."/>
            <person name="Wincker P."/>
        </authorList>
    </citation>
    <scope>NUCLEOTIDE SEQUENCE [LARGE SCALE GENOMIC DNA]</scope>
    <source>
        <strain evidence="3">Ec32 / CCAP1310/4</strain>
    </source>
</reference>
<feature type="region of interest" description="Disordered" evidence="1">
    <location>
        <begin position="1"/>
        <end position="24"/>
    </location>
</feature>
<evidence type="ECO:0000256" key="1">
    <source>
        <dbReference type="SAM" id="MobiDB-lite"/>
    </source>
</evidence>
<protein>
    <submittedName>
        <fullName evidence="2">EsV-1-95</fullName>
    </submittedName>
</protein>
<gene>
    <name evidence="2" type="ORF">Esi_0052_0254</name>
</gene>
<dbReference type="EMBL" id="FN648730">
    <property type="protein sequence ID" value="CBN80397.1"/>
    <property type="molecule type" value="Genomic_DNA"/>
</dbReference>
<dbReference type="EMBL" id="FN649741">
    <property type="protein sequence ID" value="CBN80397.1"/>
    <property type="molecule type" value="Genomic_DNA"/>
</dbReference>
<keyword evidence="3" id="KW-1185">Reference proteome</keyword>
<organism evidence="2 3">
    <name type="scientific">Ectocarpus siliculosus</name>
    <name type="common">Brown alga</name>
    <name type="synonym">Conferva siliculosa</name>
    <dbReference type="NCBI Taxonomy" id="2880"/>
    <lineage>
        <taxon>Eukaryota</taxon>
        <taxon>Sar</taxon>
        <taxon>Stramenopiles</taxon>
        <taxon>Ochrophyta</taxon>
        <taxon>PX clade</taxon>
        <taxon>Phaeophyceae</taxon>
        <taxon>Ectocarpales</taxon>
        <taxon>Ectocarpaceae</taxon>
        <taxon>Ectocarpus</taxon>
    </lineage>
</organism>
<evidence type="ECO:0000313" key="3">
    <source>
        <dbReference type="Proteomes" id="UP000002630"/>
    </source>
</evidence>
<sequence length="69" mass="7367">MEGGSGNGMGVTLENGMSTTGGDSMTLASGGRIWRLRVPSIQESPDNILILEVKHGTTWYPAQQYVVTL</sequence>
<name>D8LPC6_ECTSI</name>
<feature type="compositionally biased region" description="Polar residues" evidence="1">
    <location>
        <begin position="15"/>
        <end position="24"/>
    </location>
</feature>
<dbReference type="InParanoid" id="D8LPC6"/>